<dbReference type="Gene3D" id="3.40.710.10">
    <property type="entry name" value="DD-peptidase/beta-lactamase superfamily"/>
    <property type="match status" value="1"/>
</dbReference>
<dbReference type="Proteomes" id="UP001170379">
    <property type="component" value="Unassembled WGS sequence"/>
</dbReference>
<evidence type="ECO:0000313" key="5">
    <source>
        <dbReference type="Proteomes" id="UP001170379"/>
    </source>
</evidence>
<dbReference type="PANTHER" id="PTHR46825">
    <property type="entry name" value="D-ALANYL-D-ALANINE-CARBOXYPEPTIDASE/ENDOPEPTIDASE AMPH"/>
    <property type="match status" value="1"/>
</dbReference>
<evidence type="ECO:0000313" key="4">
    <source>
        <dbReference type="EMBL" id="MDJ1371203.1"/>
    </source>
</evidence>
<keyword evidence="2" id="KW-0732">Signal</keyword>
<protein>
    <recommendedName>
        <fullName evidence="3">Beta-lactamase-related domain-containing protein</fullName>
    </recommendedName>
</protein>
<dbReference type="InterPro" id="IPR001466">
    <property type="entry name" value="Beta-lactam-related"/>
</dbReference>
<sequence length="504" mass="52575">MGTVFRPSWKSAVKGIGATLSLVIFASLPGCASGPQPGPTAIPLRPTETADFEVADIEALMTQMVDAGAPAVFVEIRDGEHAWSGAKGIRSKKTELPATVTDPVRIASLSKPMIAAILLQLVEEGRVQLGDRIEDYLPGVVGGREVTVRQLLNHSSGLPDYVPTLMPEDPTQLSTRIVTPVTNAELVENAQSQEWSFEPGTGFEYSNTNYIVITMLIEELTGSTLAEELAIRITEPLELTTTSLPDGTAMPENAAHGYITEGALSIDVTAQDASLWSGAGGVVSTVSDVNTFMRALLTGQVIAPELLGEMLVLLPEGYGLGVQSRTDQCPDAEPVYLESSANKAGIPGASDGADAGDEPGATLDTDAPSASEAPTHGGETAPPDASAPPTQAGETGPPDASVPRQSDPSATATPLPTYDFAAPESGSGSLHDSAFGELVQIGAPRHVYGHIGSGLGYRGITMSSPDGMRQVTVLWTISPTDYAQDARLDLAYELTDVALTINCP</sequence>
<proteinExistence type="predicted"/>
<feature type="chain" id="PRO_5045054562" description="Beta-lactamase-related domain-containing protein" evidence="2">
    <location>
        <begin position="33"/>
        <end position="504"/>
    </location>
</feature>
<reference evidence="4" key="1">
    <citation type="submission" date="2018-03" db="EMBL/GenBank/DDBJ databases">
        <authorList>
            <person name="Nunes O.C."/>
            <person name="Lopes A.R."/>
            <person name="Froufe H."/>
            <person name="Munoz-Merida A."/>
            <person name="Barroso C."/>
            <person name="Egas C."/>
        </authorList>
    </citation>
    <scope>NUCLEOTIDE SEQUENCE</scope>
    <source>
        <strain evidence="4">ON4</strain>
    </source>
</reference>
<feature type="domain" description="Beta-lactamase-related" evidence="3">
    <location>
        <begin position="59"/>
        <end position="310"/>
    </location>
</feature>
<keyword evidence="5" id="KW-1185">Reference proteome</keyword>
<dbReference type="Pfam" id="PF00144">
    <property type="entry name" value="Beta-lactamase"/>
    <property type="match status" value="1"/>
</dbReference>
<reference evidence="4" key="2">
    <citation type="journal article" date="2022" name="Sci. Rep.">
        <title>In silico prediction of the enzymes involved in the degradation of the herbicide molinate by Gulosibacter molinativorax ON4T.</title>
        <authorList>
            <person name="Lopes A.R."/>
            <person name="Bunin E."/>
            <person name="Viana A.T."/>
            <person name="Froufe H."/>
            <person name="Munoz-Merida A."/>
            <person name="Pinho D."/>
            <person name="Figueiredo J."/>
            <person name="Barroso C."/>
            <person name="Vaz-Moreira I."/>
            <person name="Bellanger X."/>
            <person name="Egas C."/>
            <person name="Nunes O.C."/>
        </authorList>
    </citation>
    <scope>NUCLEOTIDE SEQUENCE</scope>
    <source>
        <strain evidence="4">ON4</strain>
    </source>
</reference>
<name>A0ABT7C7U5_9MICO</name>
<dbReference type="PANTHER" id="PTHR46825:SF7">
    <property type="entry name" value="D-ALANYL-D-ALANINE CARBOXYPEPTIDASE"/>
    <property type="match status" value="1"/>
</dbReference>
<feature type="compositionally biased region" description="Polar residues" evidence="1">
    <location>
        <begin position="403"/>
        <end position="414"/>
    </location>
</feature>
<dbReference type="EMBL" id="PXVD01000010">
    <property type="protein sequence ID" value="MDJ1371203.1"/>
    <property type="molecule type" value="Genomic_DNA"/>
</dbReference>
<dbReference type="InterPro" id="IPR012338">
    <property type="entry name" value="Beta-lactam/transpept-like"/>
</dbReference>
<organism evidence="4 5">
    <name type="scientific">Gulosibacter molinativorax</name>
    <dbReference type="NCBI Taxonomy" id="256821"/>
    <lineage>
        <taxon>Bacteria</taxon>
        <taxon>Bacillati</taxon>
        <taxon>Actinomycetota</taxon>
        <taxon>Actinomycetes</taxon>
        <taxon>Micrococcales</taxon>
        <taxon>Microbacteriaceae</taxon>
        <taxon>Gulosibacter</taxon>
    </lineage>
</organism>
<dbReference type="InterPro" id="IPR050491">
    <property type="entry name" value="AmpC-like"/>
</dbReference>
<comment type="caution">
    <text evidence="4">The sequence shown here is derived from an EMBL/GenBank/DDBJ whole genome shotgun (WGS) entry which is preliminary data.</text>
</comment>
<feature type="region of interest" description="Disordered" evidence="1">
    <location>
        <begin position="342"/>
        <end position="428"/>
    </location>
</feature>
<dbReference type="SUPFAM" id="SSF56601">
    <property type="entry name" value="beta-lactamase/transpeptidase-like"/>
    <property type="match status" value="1"/>
</dbReference>
<evidence type="ECO:0000256" key="2">
    <source>
        <dbReference type="SAM" id="SignalP"/>
    </source>
</evidence>
<evidence type="ECO:0000259" key="3">
    <source>
        <dbReference type="Pfam" id="PF00144"/>
    </source>
</evidence>
<gene>
    <name evidence="4" type="ORF">C7K25_07450</name>
</gene>
<accession>A0ABT7C7U5</accession>
<feature type="signal peptide" evidence="2">
    <location>
        <begin position="1"/>
        <end position="32"/>
    </location>
</feature>
<evidence type="ECO:0000256" key="1">
    <source>
        <dbReference type="SAM" id="MobiDB-lite"/>
    </source>
</evidence>
<dbReference type="RefSeq" id="WP_051266748.1">
    <property type="nucleotide sequence ID" value="NZ_CP028426.1"/>
</dbReference>